<sequence>MREYLLIDGYNVINALPEFKKVSRENLEEARDFLIEQMIEYHSYTGVNVIIVFDAYQVKSAKVKKENVKGIEVVFTKEHQTADTYIEKVVEDLVKNRRNIVKVVTSDWAEQQVVIGSGAVRVTPRELKYELDLIKGKIKNKIDMENRKKSTLSDRIDQKILEALEKWRREEV</sequence>
<dbReference type="STRING" id="1121266.SAMN02745883_02112"/>
<protein>
    <recommendedName>
        <fullName evidence="3">NYN domain-containing protein</fullName>
    </recommendedName>
</protein>
<evidence type="ECO:0000313" key="1">
    <source>
        <dbReference type="EMBL" id="SHK46916.1"/>
    </source>
</evidence>
<evidence type="ECO:0000313" key="2">
    <source>
        <dbReference type="Proteomes" id="UP000184082"/>
    </source>
</evidence>
<dbReference type="InterPro" id="IPR010298">
    <property type="entry name" value="YacP-like"/>
</dbReference>
<dbReference type="Pfam" id="PF05991">
    <property type="entry name" value="NYN_YacP"/>
    <property type="match status" value="1"/>
</dbReference>
<reference evidence="1 2" key="1">
    <citation type="submission" date="2016-11" db="EMBL/GenBank/DDBJ databases">
        <authorList>
            <person name="Jaros S."/>
            <person name="Januszkiewicz K."/>
            <person name="Wedrychowicz H."/>
        </authorList>
    </citation>
    <scope>NUCLEOTIDE SEQUENCE [LARGE SCALE GENOMIC DNA]</scope>
    <source>
        <strain evidence="1 2">DSM 14501</strain>
    </source>
</reference>
<dbReference type="PANTHER" id="PTHR34547:SF1">
    <property type="entry name" value="YACP-LIKE NYN DOMAIN PROTEIN"/>
    <property type="match status" value="1"/>
</dbReference>
<keyword evidence="2" id="KW-1185">Reference proteome</keyword>
<dbReference type="EMBL" id="FRAJ01000020">
    <property type="protein sequence ID" value="SHK46916.1"/>
    <property type="molecule type" value="Genomic_DNA"/>
</dbReference>
<name>A0A1M6SQI4_9FIRM</name>
<evidence type="ECO:0008006" key="3">
    <source>
        <dbReference type="Google" id="ProtNLM"/>
    </source>
</evidence>
<dbReference type="AlphaFoldDB" id="A0A1M6SQI4"/>
<dbReference type="PANTHER" id="PTHR34547">
    <property type="entry name" value="YACP-LIKE NYN DOMAIN PROTEIN"/>
    <property type="match status" value="1"/>
</dbReference>
<dbReference type="Proteomes" id="UP000184082">
    <property type="component" value="Unassembled WGS sequence"/>
</dbReference>
<gene>
    <name evidence="1" type="ORF">SAMN02745883_02112</name>
</gene>
<proteinExistence type="predicted"/>
<dbReference type="CDD" id="cd10912">
    <property type="entry name" value="PIN_YacP-like"/>
    <property type="match status" value="1"/>
</dbReference>
<organism evidence="1 2">
    <name type="scientific">Caminicella sporogenes DSM 14501</name>
    <dbReference type="NCBI Taxonomy" id="1121266"/>
    <lineage>
        <taxon>Bacteria</taxon>
        <taxon>Bacillati</taxon>
        <taxon>Bacillota</taxon>
        <taxon>Clostridia</taxon>
        <taxon>Peptostreptococcales</taxon>
        <taxon>Caminicellaceae</taxon>
        <taxon>Caminicella</taxon>
    </lineage>
</organism>
<accession>A0A1M6SQI4</accession>
<dbReference type="RefSeq" id="WP_072968331.1">
    <property type="nucleotide sequence ID" value="NZ_FRAJ01000020.1"/>
</dbReference>